<name>A0A9Q1KHK1_9CARY</name>
<protein>
    <recommendedName>
        <fullName evidence="3">Reverse transcriptase</fullName>
    </recommendedName>
</protein>
<evidence type="ECO:0008006" key="3">
    <source>
        <dbReference type="Google" id="ProtNLM"/>
    </source>
</evidence>
<comment type="caution">
    <text evidence="1">The sequence shown here is derived from an EMBL/GenBank/DDBJ whole genome shotgun (WGS) entry which is preliminary data.</text>
</comment>
<dbReference type="InterPro" id="IPR036691">
    <property type="entry name" value="Endo/exonu/phosph_ase_sf"/>
</dbReference>
<proteinExistence type="predicted"/>
<dbReference type="Proteomes" id="UP001153076">
    <property type="component" value="Unassembled WGS sequence"/>
</dbReference>
<evidence type="ECO:0000313" key="1">
    <source>
        <dbReference type="EMBL" id="KAJ8443362.1"/>
    </source>
</evidence>
<dbReference type="EMBL" id="JAKOGI010000121">
    <property type="protein sequence ID" value="KAJ8443362.1"/>
    <property type="molecule type" value="Genomic_DNA"/>
</dbReference>
<dbReference type="OrthoDB" id="1001388at2759"/>
<sequence length="406" mass="46606">MLIDEVGAVTPRNEAFKRELDAEEGRRGGEVLVVETGVELKGFTASLRDFEGVYMDCIRRSGGLAMLWHKSLKVSLLSLSSHHIDVDQLGTEGAWRFTGIYGWSETGQKLRTYRMIKDLATHSDLPWLMGVDINEIFYNFEKRGGVVRSQGVLDSFCEVFEECGLQENRTGHVRVVEERLDRFCVAVEWSRIFSEAKVLHLDGHYSDHLPILLKLSRRIASRWKEPKQFKFENMGVVQVAWEGIFIDDAWTSLDKKISACPKALLDWNENIFGDVRKQIQRLELRLEGEKDIVSRRGLFKELGEWRRKQERAKFNYLKYGDSNSGWFHARATMRRSTNSITKLEKADGIVTEAESEGSRWLVGNGESLVAGSDRWLPRPYLFKPICLRGNDQNVRVAKLINKELGC</sequence>
<dbReference type="SUPFAM" id="SSF56219">
    <property type="entry name" value="DNase I-like"/>
    <property type="match status" value="1"/>
</dbReference>
<organism evidence="1 2">
    <name type="scientific">Carnegiea gigantea</name>
    <dbReference type="NCBI Taxonomy" id="171969"/>
    <lineage>
        <taxon>Eukaryota</taxon>
        <taxon>Viridiplantae</taxon>
        <taxon>Streptophyta</taxon>
        <taxon>Embryophyta</taxon>
        <taxon>Tracheophyta</taxon>
        <taxon>Spermatophyta</taxon>
        <taxon>Magnoliopsida</taxon>
        <taxon>eudicotyledons</taxon>
        <taxon>Gunneridae</taxon>
        <taxon>Pentapetalae</taxon>
        <taxon>Caryophyllales</taxon>
        <taxon>Cactineae</taxon>
        <taxon>Cactaceae</taxon>
        <taxon>Cactoideae</taxon>
        <taxon>Echinocereeae</taxon>
        <taxon>Carnegiea</taxon>
    </lineage>
</organism>
<accession>A0A9Q1KHK1</accession>
<dbReference type="Gene3D" id="3.60.10.10">
    <property type="entry name" value="Endonuclease/exonuclease/phosphatase"/>
    <property type="match status" value="1"/>
</dbReference>
<dbReference type="AlphaFoldDB" id="A0A9Q1KHK1"/>
<dbReference type="PANTHER" id="PTHR33710">
    <property type="entry name" value="BNAC02G09200D PROTEIN"/>
    <property type="match status" value="1"/>
</dbReference>
<reference evidence="1" key="1">
    <citation type="submission" date="2022-04" db="EMBL/GenBank/DDBJ databases">
        <title>Carnegiea gigantea Genome sequencing and assembly v2.</title>
        <authorList>
            <person name="Copetti D."/>
            <person name="Sanderson M.J."/>
            <person name="Burquez A."/>
            <person name="Wojciechowski M.F."/>
        </authorList>
    </citation>
    <scope>NUCLEOTIDE SEQUENCE</scope>
    <source>
        <strain evidence="1">SGP5-SGP5p</strain>
        <tissue evidence="1">Aerial part</tissue>
    </source>
</reference>
<dbReference type="PANTHER" id="PTHR33710:SF71">
    <property type="entry name" value="ENDONUCLEASE_EXONUCLEASE_PHOSPHATASE DOMAIN-CONTAINING PROTEIN"/>
    <property type="match status" value="1"/>
</dbReference>
<keyword evidence="2" id="KW-1185">Reference proteome</keyword>
<gene>
    <name evidence="1" type="ORF">Cgig2_015843</name>
</gene>
<evidence type="ECO:0000313" key="2">
    <source>
        <dbReference type="Proteomes" id="UP001153076"/>
    </source>
</evidence>